<protein>
    <submittedName>
        <fullName evidence="1">Uncharacterized protein</fullName>
    </submittedName>
</protein>
<dbReference type="GeneID" id="39377314"/>
<sequence>MCGLHYRKNNQDCPICSCDEFVPGFIDLRLKKDYWPEGRRNPDFDAMRCELKDNFGIDVGSDDVEEHWNHHISIRMDEYRERARKNAEHGIAETRYDPEMLDDT</sequence>
<keyword evidence="2" id="KW-1185">Reference proteome</keyword>
<reference evidence="2" key="1">
    <citation type="submission" date="2017-11" db="EMBL/GenBank/DDBJ databases">
        <title>Phenotypic and genomic properties of facultatively anaerobic sulfur-reducing natronoarchaea from hypersaline soda lakes.</title>
        <authorList>
            <person name="Sorokin D.Y."/>
            <person name="Kublanov I.V."/>
            <person name="Roman P."/>
            <person name="Sinninghe Damste J.S."/>
            <person name="Golyshin P.N."/>
            <person name="Rojo D."/>
            <person name="Ciordia S."/>
            <person name="Mena M.D.C."/>
            <person name="Ferrer M."/>
            <person name="Messina E."/>
            <person name="Smedile F."/>
            <person name="La Spada G."/>
            <person name="La Cono V."/>
            <person name="Yakimov M.M."/>
        </authorList>
    </citation>
    <scope>NUCLEOTIDE SEQUENCE [LARGE SCALE GENOMIC DNA]</scope>
    <source>
        <strain evidence="2">AArc-Sl</strain>
    </source>
</reference>
<evidence type="ECO:0000313" key="1">
    <source>
        <dbReference type="EMBL" id="AUX09926.1"/>
    </source>
</evidence>
<evidence type="ECO:0000313" key="2">
    <source>
        <dbReference type="Proteomes" id="UP000263012"/>
    </source>
</evidence>
<accession>A0A343TLF4</accession>
<dbReference type="OrthoDB" id="379527at2157"/>
<organism evidence="1 2">
    <name type="scientific">Halalkaliarchaeum desulfuricum</name>
    <dbReference type="NCBI Taxonomy" id="2055893"/>
    <lineage>
        <taxon>Archaea</taxon>
        <taxon>Methanobacteriati</taxon>
        <taxon>Methanobacteriota</taxon>
        <taxon>Stenosarchaea group</taxon>
        <taxon>Halobacteria</taxon>
        <taxon>Halobacteriales</taxon>
        <taxon>Haloferacaceae</taxon>
        <taxon>Halalkaliarchaeum</taxon>
    </lineage>
</organism>
<dbReference type="Proteomes" id="UP000263012">
    <property type="component" value="Chromosome"/>
</dbReference>
<proteinExistence type="predicted"/>
<dbReference type="KEGG" id="hdf:AArcSl_2303"/>
<name>A0A343TLF4_9EURY</name>
<gene>
    <name evidence="1" type="ORF">AArcSl_2303</name>
</gene>
<dbReference type="AlphaFoldDB" id="A0A343TLF4"/>
<dbReference type="RefSeq" id="WP_133412162.1">
    <property type="nucleotide sequence ID" value="NZ_CP025066.1"/>
</dbReference>
<dbReference type="EMBL" id="CP025066">
    <property type="protein sequence ID" value="AUX09926.1"/>
    <property type="molecule type" value="Genomic_DNA"/>
</dbReference>